<name>A0ABX2EL41_9BURK</name>
<dbReference type="Pfam" id="PF00512">
    <property type="entry name" value="HisKA"/>
    <property type="match status" value="1"/>
</dbReference>
<reference evidence="9 10" key="1">
    <citation type="submission" date="2020-05" db="EMBL/GenBank/DDBJ databases">
        <title>Aquincola sp. isolate from soil.</title>
        <authorList>
            <person name="Han J."/>
            <person name="Kim D.-U."/>
        </authorList>
    </citation>
    <scope>NUCLEOTIDE SEQUENCE [LARGE SCALE GENOMIC DNA]</scope>
    <source>
        <strain evidence="9 10">S2</strain>
    </source>
</reference>
<comment type="catalytic activity">
    <reaction evidence="1">
        <text>ATP + protein L-histidine = ADP + protein N-phospho-L-histidine.</text>
        <dbReference type="EC" id="2.7.13.3"/>
    </reaction>
</comment>
<dbReference type="InterPro" id="IPR036890">
    <property type="entry name" value="HATPase_C_sf"/>
</dbReference>
<keyword evidence="3 5" id="KW-0597">Phosphoprotein</keyword>
<dbReference type="PROSITE" id="PS50110">
    <property type="entry name" value="RESPONSE_REGULATORY"/>
    <property type="match status" value="1"/>
</dbReference>
<keyword evidence="6" id="KW-0812">Transmembrane</keyword>
<dbReference type="Pfam" id="PF00072">
    <property type="entry name" value="Response_reg"/>
    <property type="match status" value="1"/>
</dbReference>
<evidence type="ECO:0000259" key="7">
    <source>
        <dbReference type="PROSITE" id="PS50109"/>
    </source>
</evidence>
<dbReference type="RefSeq" id="WP_173125953.1">
    <property type="nucleotide sequence ID" value="NZ_JABRWJ010000006.1"/>
</dbReference>
<keyword evidence="10" id="KW-1185">Reference proteome</keyword>
<dbReference type="SUPFAM" id="SSF47384">
    <property type="entry name" value="Homodimeric domain of signal transducing histidine kinase"/>
    <property type="match status" value="1"/>
</dbReference>
<dbReference type="SMART" id="SM00387">
    <property type="entry name" value="HATPase_c"/>
    <property type="match status" value="1"/>
</dbReference>
<dbReference type="CDD" id="cd00082">
    <property type="entry name" value="HisKA"/>
    <property type="match status" value="1"/>
</dbReference>
<dbReference type="InterPro" id="IPR036097">
    <property type="entry name" value="HisK_dim/P_sf"/>
</dbReference>
<keyword evidence="4" id="KW-0902">Two-component regulatory system</keyword>
<dbReference type="InterPro" id="IPR035965">
    <property type="entry name" value="PAS-like_dom_sf"/>
</dbReference>
<evidence type="ECO:0000256" key="6">
    <source>
        <dbReference type="SAM" id="Phobius"/>
    </source>
</evidence>
<evidence type="ECO:0000313" key="9">
    <source>
        <dbReference type="EMBL" id="NRF69313.1"/>
    </source>
</evidence>
<dbReference type="CDD" id="cd16922">
    <property type="entry name" value="HATPase_EvgS-ArcB-TorS-like"/>
    <property type="match status" value="1"/>
</dbReference>
<dbReference type="Pfam" id="PF02518">
    <property type="entry name" value="HATPase_c"/>
    <property type="match status" value="1"/>
</dbReference>
<dbReference type="InterPro" id="IPR003594">
    <property type="entry name" value="HATPase_dom"/>
</dbReference>
<comment type="caution">
    <text evidence="9">The sequence shown here is derived from an EMBL/GenBank/DDBJ whole genome shotgun (WGS) entry which is preliminary data.</text>
</comment>
<dbReference type="Gene3D" id="3.30.450.20">
    <property type="entry name" value="PAS domain"/>
    <property type="match status" value="2"/>
</dbReference>
<keyword evidence="6" id="KW-0472">Membrane</keyword>
<sequence>MADFRLALWGGAALMVGAIGLATGALLAYQHDAALRTSEVRTLHFANGAEAGMNRSFVGVDVLLAGIDEVLGEHRGADGQLDAQRLERTLARMNQQHLLVRDLAVVADDGRLIAAAEPQTRRLGLKLPEGFARQVLAQVVPMLTISAPAVPFASAERALYFARPVRLDDQRRAMVVAEVPLPLLAAVLAQANDLAGLQVTIERDDDLLLLSMPADERQIGRRLAAWQGGGSGALPGPATAQRAPARLTGAPAIVVVRPAIYRGVRIVASLPLQAALGQWPQDSRIIAAIAALFGTLVLGAAAFGQWHVNRLHRTRAELARFKGTLEQALASMHDGFVLYDAQMRLLAWNQRYVELFPWLKDSVAVGVSARTIAERAAHDMVPGGDDAARAAFVERRLALWDRAEGVHSQTLPDGRIVHTTERRTPDGGLVSVYRDITADERELARVKHAAEAASQAKSRFLAAMSHEIRTPLNAVLGMNGLLLASPLNAEQRHHAELIRSSGQSLLAIINDILDLSKIEAGRMELEIVDFLLVETIQEVVSLLAVRAEAKGLRLTLQLPPDLPQRVRGDPSRLRQVLFNLIGNGLKFTDEGRVEVAVSHRIDAAAPTETSIELGIVISDTGIGIEPAVLPKLFERFSQADSSTARRFGGTGLGLAISREIVELMHGRIDVHSQPGAGSRFTVTLHLAPAAAPGAAAAAAAHEPVAAPRPLRILVAEDNGVNQILIKAMLDQQGHFSDIVADGIEALRQVQAARYDLVLMDIQMPEMDGQSATEAIRALPGPVGRVPIVAMTANAMPEERAAYLAAGMNDHVTKPINPRLLAEAIARAVASPIPESVPGELPGFS</sequence>
<evidence type="ECO:0000256" key="2">
    <source>
        <dbReference type="ARBA" id="ARBA00012438"/>
    </source>
</evidence>
<dbReference type="CDD" id="cd18773">
    <property type="entry name" value="PDC1_HK_sensor"/>
    <property type="match status" value="1"/>
</dbReference>
<dbReference type="SMART" id="SM00388">
    <property type="entry name" value="HisKA"/>
    <property type="match status" value="1"/>
</dbReference>
<dbReference type="PANTHER" id="PTHR45339:SF1">
    <property type="entry name" value="HYBRID SIGNAL TRANSDUCTION HISTIDINE KINASE J"/>
    <property type="match status" value="1"/>
</dbReference>
<accession>A0ABX2EL41</accession>
<evidence type="ECO:0000259" key="8">
    <source>
        <dbReference type="PROSITE" id="PS50110"/>
    </source>
</evidence>
<dbReference type="InterPro" id="IPR011006">
    <property type="entry name" value="CheY-like_superfamily"/>
</dbReference>
<dbReference type="CDD" id="cd17546">
    <property type="entry name" value="REC_hyHK_CKI1_RcsC-like"/>
    <property type="match status" value="1"/>
</dbReference>
<evidence type="ECO:0000256" key="5">
    <source>
        <dbReference type="PROSITE-ProRule" id="PRU00169"/>
    </source>
</evidence>
<gene>
    <name evidence="9" type="ORF">HLB44_20145</name>
</gene>
<dbReference type="SMART" id="SM00448">
    <property type="entry name" value="REC"/>
    <property type="match status" value="1"/>
</dbReference>
<dbReference type="Gene3D" id="3.40.50.2300">
    <property type="match status" value="1"/>
</dbReference>
<evidence type="ECO:0000256" key="1">
    <source>
        <dbReference type="ARBA" id="ARBA00000085"/>
    </source>
</evidence>
<dbReference type="EMBL" id="JABRWJ010000006">
    <property type="protein sequence ID" value="NRF69313.1"/>
    <property type="molecule type" value="Genomic_DNA"/>
</dbReference>
<dbReference type="PROSITE" id="PS50109">
    <property type="entry name" value="HIS_KIN"/>
    <property type="match status" value="1"/>
</dbReference>
<dbReference type="Proteomes" id="UP000737171">
    <property type="component" value="Unassembled WGS sequence"/>
</dbReference>
<dbReference type="InterPro" id="IPR001789">
    <property type="entry name" value="Sig_transdc_resp-reg_receiver"/>
</dbReference>
<evidence type="ECO:0000256" key="4">
    <source>
        <dbReference type="ARBA" id="ARBA00023012"/>
    </source>
</evidence>
<organism evidence="9 10">
    <name type="scientific">Pseudaquabacterium terrae</name>
    <dbReference type="NCBI Taxonomy" id="2732868"/>
    <lineage>
        <taxon>Bacteria</taxon>
        <taxon>Pseudomonadati</taxon>
        <taxon>Pseudomonadota</taxon>
        <taxon>Betaproteobacteria</taxon>
        <taxon>Burkholderiales</taxon>
        <taxon>Sphaerotilaceae</taxon>
        <taxon>Pseudaquabacterium</taxon>
    </lineage>
</organism>
<dbReference type="SUPFAM" id="SSF55785">
    <property type="entry name" value="PYP-like sensor domain (PAS domain)"/>
    <property type="match status" value="1"/>
</dbReference>
<feature type="transmembrane region" description="Helical" evidence="6">
    <location>
        <begin position="6"/>
        <end position="29"/>
    </location>
</feature>
<dbReference type="EC" id="2.7.13.3" evidence="2"/>
<dbReference type="SUPFAM" id="SSF55874">
    <property type="entry name" value="ATPase domain of HSP90 chaperone/DNA topoisomerase II/histidine kinase"/>
    <property type="match status" value="1"/>
</dbReference>
<dbReference type="Pfam" id="PF12860">
    <property type="entry name" value="PAS_7"/>
    <property type="match status" value="1"/>
</dbReference>
<protein>
    <recommendedName>
        <fullName evidence="2">histidine kinase</fullName>
        <ecNumber evidence="2">2.7.13.3</ecNumber>
    </recommendedName>
</protein>
<dbReference type="InterPro" id="IPR004358">
    <property type="entry name" value="Sig_transdc_His_kin-like_C"/>
</dbReference>
<feature type="modified residue" description="4-aspartylphosphate" evidence="5">
    <location>
        <position position="760"/>
    </location>
</feature>
<evidence type="ECO:0000313" key="10">
    <source>
        <dbReference type="Proteomes" id="UP000737171"/>
    </source>
</evidence>
<proteinExistence type="predicted"/>
<evidence type="ECO:0000256" key="3">
    <source>
        <dbReference type="ARBA" id="ARBA00022553"/>
    </source>
</evidence>
<dbReference type="PANTHER" id="PTHR45339">
    <property type="entry name" value="HYBRID SIGNAL TRANSDUCTION HISTIDINE KINASE J"/>
    <property type="match status" value="1"/>
</dbReference>
<feature type="domain" description="Histidine kinase" evidence="7">
    <location>
        <begin position="463"/>
        <end position="688"/>
    </location>
</feature>
<feature type="domain" description="Response regulatory" evidence="8">
    <location>
        <begin position="711"/>
        <end position="828"/>
    </location>
</feature>
<dbReference type="Gene3D" id="1.10.287.130">
    <property type="match status" value="1"/>
</dbReference>
<dbReference type="PRINTS" id="PR00344">
    <property type="entry name" value="BCTRLSENSOR"/>
</dbReference>
<dbReference type="InterPro" id="IPR005467">
    <property type="entry name" value="His_kinase_dom"/>
</dbReference>
<dbReference type="SUPFAM" id="SSF52172">
    <property type="entry name" value="CheY-like"/>
    <property type="match status" value="1"/>
</dbReference>
<dbReference type="InterPro" id="IPR003661">
    <property type="entry name" value="HisK_dim/P_dom"/>
</dbReference>
<keyword evidence="6" id="KW-1133">Transmembrane helix</keyword>
<dbReference type="Gene3D" id="3.30.565.10">
    <property type="entry name" value="Histidine kinase-like ATPase, C-terminal domain"/>
    <property type="match status" value="1"/>
</dbReference>